<dbReference type="PROSITE" id="PS01246">
    <property type="entry name" value="UPF0003"/>
    <property type="match status" value="1"/>
</dbReference>
<evidence type="ECO:0000313" key="12">
    <source>
        <dbReference type="Proteomes" id="UP000823877"/>
    </source>
</evidence>
<dbReference type="InterPro" id="IPR023408">
    <property type="entry name" value="MscS_beta-dom_sf"/>
</dbReference>
<evidence type="ECO:0000256" key="2">
    <source>
        <dbReference type="ARBA" id="ARBA00008017"/>
    </source>
</evidence>
<dbReference type="SUPFAM" id="SSF82861">
    <property type="entry name" value="Mechanosensitive channel protein MscS (YggB), transmembrane region"/>
    <property type="match status" value="1"/>
</dbReference>
<keyword evidence="5 7" id="KW-1133">Transmembrane helix</keyword>
<evidence type="ECO:0000256" key="4">
    <source>
        <dbReference type="ARBA" id="ARBA00022692"/>
    </source>
</evidence>
<dbReference type="InterPro" id="IPR011066">
    <property type="entry name" value="MscS_channel_C_sf"/>
</dbReference>
<comment type="subcellular location">
    <subcellularLocation>
        <location evidence="1">Cell membrane</location>
        <topology evidence="1">Multi-pass membrane protein</topology>
    </subcellularLocation>
</comment>
<protein>
    <submittedName>
        <fullName evidence="11">Mechanosensitive ion channel family protein</fullName>
    </submittedName>
</protein>
<reference evidence="11" key="1">
    <citation type="journal article" date="2021" name="PeerJ">
        <title>Extensive microbial diversity within the chicken gut microbiome revealed by metagenomics and culture.</title>
        <authorList>
            <person name="Gilroy R."/>
            <person name="Ravi A."/>
            <person name="Getino M."/>
            <person name="Pursley I."/>
            <person name="Horton D.L."/>
            <person name="Alikhan N.F."/>
            <person name="Baker D."/>
            <person name="Gharbi K."/>
            <person name="Hall N."/>
            <person name="Watson M."/>
            <person name="Adriaenssens E.M."/>
            <person name="Foster-Nyarko E."/>
            <person name="Jarju S."/>
            <person name="Secka A."/>
            <person name="Antonio M."/>
            <person name="Oren A."/>
            <person name="Chaudhuri R.R."/>
            <person name="La Ragione R."/>
            <person name="Hildebrand F."/>
            <person name="Pallen M.J."/>
        </authorList>
    </citation>
    <scope>NUCLEOTIDE SEQUENCE</scope>
    <source>
        <strain evidence="11">CHK188-16595</strain>
    </source>
</reference>
<dbReference type="Proteomes" id="UP000823877">
    <property type="component" value="Unassembled WGS sequence"/>
</dbReference>
<accession>A0A9D2S971</accession>
<feature type="domain" description="Mechanosensitive ion channel transmembrane helices 2/3" evidence="10">
    <location>
        <begin position="135"/>
        <end position="176"/>
    </location>
</feature>
<evidence type="ECO:0000256" key="7">
    <source>
        <dbReference type="SAM" id="Phobius"/>
    </source>
</evidence>
<dbReference type="GO" id="GO:0005886">
    <property type="term" value="C:plasma membrane"/>
    <property type="evidence" value="ECO:0007669"/>
    <property type="project" value="UniProtKB-SubCell"/>
</dbReference>
<evidence type="ECO:0000256" key="5">
    <source>
        <dbReference type="ARBA" id="ARBA00022989"/>
    </source>
</evidence>
<name>A0A9D2S971_9FIRM</name>
<dbReference type="InterPro" id="IPR049278">
    <property type="entry name" value="MS_channel_C"/>
</dbReference>
<keyword evidence="6 7" id="KW-0472">Membrane</keyword>
<feature type="domain" description="Mechanosensitive ion channel MscS" evidence="8">
    <location>
        <begin position="177"/>
        <end position="243"/>
    </location>
</feature>
<dbReference type="Gene3D" id="1.10.287.1260">
    <property type="match status" value="1"/>
</dbReference>
<dbReference type="InterPro" id="IPR049142">
    <property type="entry name" value="MS_channel_1st"/>
</dbReference>
<dbReference type="Gene3D" id="2.30.30.60">
    <property type="match status" value="1"/>
</dbReference>
<keyword evidence="4 7" id="KW-0812">Transmembrane</keyword>
<feature type="transmembrane region" description="Helical" evidence="7">
    <location>
        <begin position="90"/>
        <end position="108"/>
    </location>
</feature>
<feature type="domain" description="Mechanosensitive ion channel MscS C-terminal" evidence="9">
    <location>
        <begin position="251"/>
        <end position="333"/>
    </location>
</feature>
<dbReference type="SUPFAM" id="SSF82689">
    <property type="entry name" value="Mechanosensitive channel protein MscS (YggB), C-terminal domain"/>
    <property type="match status" value="1"/>
</dbReference>
<keyword evidence="3" id="KW-1003">Cell membrane</keyword>
<dbReference type="PANTHER" id="PTHR43634:SF2">
    <property type="entry name" value="LOW CONDUCTANCE MECHANOSENSITIVE CHANNEL YNAI"/>
    <property type="match status" value="1"/>
</dbReference>
<dbReference type="InterPro" id="IPR045042">
    <property type="entry name" value="YnaI-like"/>
</dbReference>
<evidence type="ECO:0000259" key="8">
    <source>
        <dbReference type="Pfam" id="PF00924"/>
    </source>
</evidence>
<dbReference type="InterPro" id="IPR011014">
    <property type="entry name" value="MscS_channel_TM-2"/>
</dbReference>
<reference evidence="11" key="2">
    <citation type="submission" date="2021-04" db="EMBL/GenBank/DDBJ databases">
        <authorList>
            <person name="Gilroy R."/>
        </authorList>
    </citation>
    <scope>NUCLEOTIDE SEQUENCE</scope>
    <source>
        <strain evidence="11">CHK188-16595</strain>
    </source>
</reference>
<dbReference type="PANTHER" id="PTHR43634">
    <property type="entry name" value="OW CONDUCTANCE MECHANOSENSITIVE CHANNEL"/>
    <property type="match status" value="1"/>
</dbReference>
<feature type="transmembrane region" description="Helical" evidence="7">
    <location>
        <begin position="157"/>
        <end position="175"/>
    </location>
</feature>
<comment type="caution">
    <text evidence="11">The sequence shown here is derived from an EMBL/GenBank/DDBJ whole genome shotgun (WGS) entry which is preliminary data.</text>
</comment>
<dbReference type="InterPro" id="IPR006686">
    <property type="entry name" value="MscS_channel_CS"/>
</dbReference>
<dbReference type="InterPro" id="IPR006685">
    <property type="entry name" value="MscS_channel_2nd"/>
</dbReference>
<sequence length="357" mass="39886">MPEAITAFFEEYGFYINIAFGALIFIGFTALRNKIAAFLLKIAAKILFAKKPKRREGFISSLKRPLAFYFIVLGLFLGIIINYHHTAIVGTFKIVSILFACWLLISYVSDNLESVLGEKNKSPEVNSIAVKFIANILKVLTVCIAVIMVISELGYNINGLLTGLGVGGLAVSLAAQDTLQSIISGFVIMFDRPFDVGDFIETKEFSGTVEDITMRSTRVRKTDDTVIVVPNTIIADDLITNYAKLNKRLVDTKIGLLYATSDETLKACINAIRTYLENHEKVEKENIRVRFVEFDDSALTIQIRFYVEITGLEDYYAFTEEMNFAIKKIIDESDTDFAYPTSSIFIEENAPKGSVKG</sequence>
<evidence type="ECO:0000256" key="1">
    <source>
        <dbReference type="ARBA" id="ARBA00004651"/>
    </source>
</evidence>
<dbReference type="GO" id="GO:0055085">
    <property type="term" value="P:transmembrane transport"/>
    <property type="evidence" value="ECO:0007669"/>
    <property type="project" value="InterPro"/>
</dbReference>
<evidence type="ECO:0000256" key="3">
    <source>
        <dbReference type="ARBA" id="ARBA00022475"/>
    </source>
</evidence>
<feature type="transmembrane region" description="Helical" evidence="7">
    <location>
        <begin position="66"/>
        <end position="84"/>
    </location>
</feature>
<dbReference type="SUPFAM" id="SSF50182">
    <property type="entry name" value="Sm-like ribonucleoproteins"/>
    <property type="match status" value="1"/>
</dbReference>
<dbReference type="Pfam" id="PF21088">
    <property type="entry name" value="MS_channel_1st"/>
    <property type="match status" value="1"/>
</dbReference>
<dbReference type="Gene3D" id="3.30.70.100">
    <property type="match status" value="1"/>
</dbReference>
<proteinExistence type="inferred from homology"/>
<feature type="transmembrane region" description="Helical" evidence="7">
    <location>
        <begin position="128"/>
        <end position="151"/>
    </location>
</feature>
<dbReference type="Pfam" id="PF00924">
    <property type="entry name" value="MS_channel_2nd"/>
    <property type="match status" value="1"/>
</dbReference>
<evidence type="ECO:0000313" key="11">
    <source>
        <dbReference type="EMBL" id="HJB75613.1"/>
    </source>
</evidence>
<dbReference type="Pfam" id="PF21082">
    <property type="entry name" value="MS_channel_3rd"/>
    <property type="match status" value="1"/>
</dbReference>
<gene>
    <name evidence="11" type="ORF">IAA37_08105</name>
</gene>
<evidence type="ECO:0000259" key="10">
    <source>
        <dbReference type="Pfam" id="PF21088"/>
    </source>
</evidence>
<evidence type="ECO:0000256" key="6">
    <source>
        <dbReference type="ARBA" id="ARBA00023136"/>
    </source>
</evidence>
<feature type="transmembrane region" description="Helical" evidence="7">
    <location>
        <begin position="12"/>
        <end position="31"/>
    </location>
</feature>
<evidence type="ECO:0000259" key="9">
    <source>
        <dbReference type="Pfam" id="PF21082"/>
    </source>
</evidence>
<dbReference type="EMBL" id="DWXN01000012">
    <property type="protein sequence ID" value="HJB75613.1"/>
    <property type="molecule type" value="Genomic_DNA"/>
</dbReference>
<comment type="similarity">
    <text evidence="2">Belongs to the MscS (TC 1.A.23) family.</text>
</comment>
<organism evidence="11 12">
    <name type="scientific">Candidatus Eubacterium faecale</name>
    <dbReference type="NCBI Taxonomy" id="2838568"/>
    <lineage>
        <taxon>Bacteria</taxon>
        <taxon>Bacillati</taxon>
        <taxon>Bacillota</taxon>
        <taxon>Clostridia</taxon>
        <taxon>Eubacteriales</taxon>
        <taxon>Eubacteriaceae</taxon>
        <taxon>Eubacterium</taxon>
    </lineage>
</organism>
<dbReference type="InterPro" id="IPR010920">
    <property type="entry name" value="LSM_dom_sf"/>
</dbReference>
<dbReference type="AlphaFoldDB" id="A0A9D2S971"/>